<keyword evidence="1" id="KW-1133">Transmembrane helix</keyword>
<dbReference type="GeneID" id="55988576"/>
<organism evidence="2 3">
    <name type="scientific">Talaromyces rugulosus</name>
    <name type="common">Penicillium rugulosum</name>
    <dbReference type="NCBI Taxonomy" id="121627"/>
    <lineage>
        <taxon>Eukaryota</taxon>
        <taxon>Fungi</taxon>
        <taxon>Dikarya</taxon>
        <taxon>Ascomycota</taxon>
        <taxon>Pezizomycotina</taxon>
        <taxon>Eurotiomycetes</taxon>
        <taxon>Eurotiomycetidae</taxon>
        <taxon>Eurotiales</taxon>
        <taxon>Trichocomaceae</taxon>
        <taxon>Talaromyces</taxon>
        <taxon>Talaromyces sect. Islandici</taxon>
    </lineage>
</organism>
<reference evidence="3" key="1">
    <citation type="submission" date="2020-06" db="EMBL/GenBank/DDBJ databases">
        <title>A chromosome-scale genome assembly of Talaromyces rugulosus W13939.</title>
        <authorList>
            <person name="Wang B."/>
            <person name="Guo L."/>
            <person name="Ye K."/>
            <person name="Wang L."/>
        </authorList>
    </citation>
    <scope>NUCLEOTIDE SEQUENCE [LARGE SCALE GENOMIC DNA]</scope>
    <source>
        <strain evidence="3">W13939</strain>
    </source>
</reference>
<evidence type="ECO:0000313" key="2">
    <source>
        <dbReference type="EMBL" id="QKX53983.1"/>
    </source>
</evidence>
<accession>A0A7H8QL85</accession>
<keyword evidence="1" id="KW-0812">Transmembrane</keyword>
<name>A0A7H8QL85_TALRU</name>
<evidence type="ECO:0000313" key="3">
    <source>
        <dbReference type="Proteomes" id="UP000509510"/>
    </source>
</evidence>
<gene>
    <name evidence="2" type="ORF">TRUGW13939_01063</name>
</gene>
<dbReference type="RefSeq" id="XP_035340162.1">
    <property type="nucleotide sequence ID" value="XM_035484269.1"/>
</dbReference>
<dbReference type="OrthoDB" id="8062037at2759"/>
<dbReference type="EMBL" id="CP055898">
    <property type="protein sequence ID" value="QKX53983.1"/>
    <property type="molecule type" value="Genomic_DNA"/>
</dbReference>
<evidence type="ECO:0000256" key="1">
    <source>
        <dbReference type="SAM" id="Phobius"/>
    </source>
</evidence>
<proteinExistence type="predicted"/>
<sequence length="417" mass="47542">MRRVNAFRHFRLDFRQCRTYSQGRIFNTQQVRLRKPWIRRFATTCLVYGAAFHLWTSLVYLQFDSEITQSSTEDHVAQKGGTTDEIDASYSEEENASFIPLSWPRLCDGELYAYTDPEWKAFAEVRKDVKGLHKIKTELLQIASKRLAAVPECIDLFGSDLKVGQEWLLPFFPYRAPPHYERYGLEISDTEIALVSQSMRPEDGDKMWKALIPLAVASATFKGLSVLYRRKMDRMQNFLGVNDATSSTDEAIKGVARLTVKSGSKPKTSNLLDFSEWEMLNANPAENKPPAAATTATTATTDKPAREYPAKLPALISMLQNVPFPDFNRGSDMHLAMLAFKRHLWRAARRHKTIPKRGVFYFSGPVSVKGPLGECRVDVRAEYDPSKKKFTGLWFRLRDVTLYTQDALATPRFDEDG</sequence>
<protein>
    <recommendedName>
        <fullName evidence="4">Transmembrane protein</fullName>
    </recommendedName>
</protein>
<dbReference type="Proteomes" id="UP000509510">
    <property type="component" value="Chromosome I"/>
</dbReference>
<dbReference type="AlphaFoldDB" id="A0A7H8QL85"/>
<dbReference type="KEGG" id="trg:TRUGW13939_01063"/>
<keyword evidence="1" id="KW-0472">Membrane</keyword>
<keyword evidence="3" id="KW-1185">Reference proteome</keyword>
<feature type="transmembrane region" description="Helical" evidence="1">
    <location>
        <begin position="41"/>
        <end position="63"/>
    </location>
</feature>
<evidence type="ECO:0008006" key="4">
    <source>
        <dbReference type="Google" id="ProtNLM"/>
    </source>
</evidence>